<dbReference type="SMART" id="SM00448">
    <property type="entry name" value="REC"/>
    <property type="match status" value="1"/>
</dbReference>
<dbReference type="PROSITE" id="PS50110">
    <property type="entry name" value="RESPONSE_REGULATORY"/>
    <property type="match status" value="1"/>
</dbReference>
<gene>
    <name evidence="3" type="ORF">SAMN05216167_12171</name>
</gene>
<dbReference type="PANTHER" id="PTHR44520:SF2">
    <property type="entry name" value="RESPONSE REGULATOR RCP1"/>
    <property type="match status" value="1"/>
</dbReference>
<proteinExistence type="predicted"/>
<dbReference type="Proteomes" id="UP000198598">
    <property type="component" value="Unassembled WGS sequence"/>
</dbReference>
<dbReference type="AlphaFoldDB" id="A0A1I2EAT1"/>
<dbReference type="Pfam" id="PF00072">
    <property type="entry name" value="Response_reg"/>
    <property type="match status" value="1"/>
</dbReference>
<sequence length="159" mass="18766">MRPLRVPNRRRTNSVSVLLVEPNADHWLLIRSALHQCFPEVKPVWITNPAQAITYLETCLREESNLPILILSELYLPRRQDGLSLVTSIKSHLIFQVIPIIVLSHSQDPLDIVDAYQYNIASYIIKPSTSHQWLVTFYQFRRYWWEWVALRFHLPPAHE</sequence>
<protein>
    <submittedName>
        <fullName evidence="3">CheY chemotaxis protein or a CheY-like REC (Receiver) domain</fullName>
    </submittedName>
</protein>
<dbReference type="InterPro" id="IPR052893">
    <property type="entry name" value="TCS_response_regulator"/>
</dbReference>
<dbReference type="RefSeq" id="WP_093833171.1">
    <property type="nucleotide sequence ID" value="NZ_FOLQ01000021.1"/>
</dbReference>
<feature type="domain" description="Response regulatory" evidence="2">
    <location>
        <begin position="16"/>
        <end position="141"/>
    </location>
</feature>
<evidence type="ECO:0000256" key="1">
    <source>
        <dbReference type="PROSITE-ProRule" id="PRU00169"/>
    </source>
</evidence>
<dbReference type="Gene3D" id="3.40.50.2300">
    <property type="match status" value="1"/>
</dbReference>
<accession>A0A1I2EAT1</accession>
<dbReference type="InterPro" id="IPR011006">
    <property type="entry name" value="CheY-like_superfamily"/>
</dbReference>
<evidence type="ECO:0000313" key="3">
    <source>
        <dbReference type="EMBL" id="SFE89350.1"/>
    </source>
</evidence>
<evidence type="ECO:0000313" key="4">
    <source>
        <dbReference type="Proteomes" id="UP000198598"/>
    </source>
</evidence>
<dbReference type="PANTHER" id="PTHR44520">
    <property type="entry name" value="RESPONSE REGULATOR RCP1-RELATED"/>
    <property type="match status" value="1"/>
</dbReference>
<keyword evidence="4" id="KW-1185">Reference proteome</keyword>
<name>A0A1I2EAT1_9BACT</name>
<organism evidence="3 4">
    <name type="scientific">Spirosoma endophyticum</name>
    <dbReference type="NCBI Taxonomy" id="662367"/>
    <lineage>
        <taxon>Bacteria</taxon>
        <taxon>Pseudomonadati</taxon>
        <taxon>Bacteroidota</taxon>
        <taxon>Cytophagia</taxon>
        <taxon>Cytophagales</taxon>
        <taxon>Cytophagaceae</taxon>
        <taxon>Spirosoma</taxon>
    </lineage>
</organism>
<dbReference type="OrthoDB" id="958605at2"/>
<reference evidence="3 4" key="1">
    <citation type="submission" date="2016-10" db="EMBL/GenBank/DDBJ databases">
        <authorList>
            <person name="de Groot N.N."/>
        </authorList>
    </citation>
    <scope>NUCLEOTIDE SEQUENCE [LARGE SCALE GENOMIC DNA]</scope>
    <source>
        <strain evidence="3 4">DSM 26130</strain>
    </source>
</reference>
<dbReference type="SUPFAM" id="SSF52172">
    <property type="entry name" value="CheY-like"/>
    <property type="match status" value="1"/>
</dbReference>
<dbReference type="EMBL" id="FOLQ01000021">
    <property type="protein sequence ID" value="SFE89350.1"/>
    <property type="molecule type" value="Genomic_DNA"/>
</dbReference>
<dbReference type="InterPro" id="IPR001789">
    <property type="entry name" value="Sig_transdc_resp-reg_receiver"/>
</dbReference>
<evidence type="ECO:0000259" key="2">
    <source>
        <dbReference type="PROSITE" id="PS50110"/>
    </source>
</evidence>
<dbReference type="GO" id="GO:0000160">
    <property type="term" value="P:phosphorelay signal transduction system"/>
    <property type="evidence" value="ECO:0007669"/>
    <property type="project" value="InterPro"/>
</dbReference>
<comment type="caution">
    <text evidence="1">Lacks conserved residue(s) required for the propagation of feature annotation.</text>
</comment>
<dbReference type="STRING" id="662367.SAMN05216167_12171"/>